<dbReference type="GO" id="GO:0043161">
    <property type="term" value="P:proteasome-mediated ubiquitin-dependent protein catabolic process"/>
    <property type="evidence" value="ECO:0007669"/>
    <property type="project" value="TreeGrafter"/>
</dbReference>
<dbReference type="InterPro" id="IPR006595">
    <property type="entry name" value="CTLH_C"/>
</dbReference>
<comment type="caution">
    <text evidence="4">The sequence shown here is derived from an EMBL/GenBank/DDBJ whole genome shotgun (WGS) entry which is preliminary data.</text>
</comment>
<organism evidence="4 5">
    <name type="scientific">Protopolystoma xenopodis</name>
    <dbReference type="NCBI Taxonomy" id="117903"/>
    <lineage>
        <taxon>Eukaryota</taxon>
        <taxon>Metazoa</taxon>
        <taxon>Spiralia</taxon>
        <taxon>Lophotrochozoa</taxon>
        <taxon>Platyhelminthes</taxon>
        <taxon>Monogenea</taxon>
        <taxon>Polyopisthocotylea</taxon>
        <taxon>Polystomatidea</taxon>
        <taxon>Polystomatidae</taxon>
        <taxon>Protopolystoma</taxon>
    </lineage>
</organism>
<dbReference type="EMBL" id="CAAALY010009060">
    <property type="protein sequence ID" value="VEL10456.1"/>
    <property type="molecule type" value="Genomic_DNA"/>
</dbReference>
<dbReference type="PROSITE" id="PS50897">
    <property type="entry name" value="CTLH"/>
    <property type="match status" value="1"/>
</dbReference>
<dbReference type="Pfam" id="PF23627">
    <property type="entry name" value="LisH_WDR26"/>
    <property type="match status" value="1"/>
</dbReference>
<reference evidence="4" key="1">
    <citation type="submission" date="2018-11" db="EMBL/GenBank/DDBJ databases">
        <authorList>
            <consortium name="Pathogen Informatics"/>
        </authorList>
    </citation>
    <scope>NUCLEOTIDE SEQUENCE</scope>
</reference>
<feature type="domain" description="CTLH" evidence="3">
    <location>
        <begin position="77"/>
        <end position="136"/>
    </location>
</feature>
<gene>
    <name evidence="4" type="ORF">PXEA_LOCUS3896</name>
</gene>
<accession>A0A3S5CCT9</accession>
<dbReference type="PANTHER" id="PTHR22838">
    <property type="entry name" value="WD REPEAT PROTEIN 26-RELATED"/>
    <property type="match status" value="1"/>
</dbReference>
<dbReference type="PROSITE" id="PS50896">
    <property type="entry name" value="LISH"/>
    <property type="match status" value="1"/>
</dbReference>
<keyword evidence="5" id="KW-1185">Reference proteome</keyword>
<name>A0A3S5CCT9_9PLAT</name>
<evidence type="ECO:0000259" key="3">
    <source>
        <dbReference type="PROSITE" id="PS50897"/>
    </source>
</evidence>
<evidence type="ECO:0000313" key="5">
    <source>
        <dbReference type="Proteomes" id="UP000784294"/>
    </source>
</evidence>
<proteinExistence type="predicted"/>
<dbReference type="SMART" id="SM00668">
    <property type="entry name" value="CTLH"/>
    <property type="match status" value="1"/>
</dbReference>
<sequence length="169" mass="19506">MMTTNALFMTSNHVNGLSISSTPETGEPVPVTQKAYHLVDYSNREEEMIRLIGQYLCDKGFKASYQQLSKESGIVLEHKSSTDLRHSILDGKWEEAEKALDQLSLVIPRSRNLDEVRFLILEQRFLEHLEANEVMPAVTLLRNRITPMQRNRERVHTLARCAKFSYELD</sequence>
<keyword evidence="2" id="KW-0677">Repeat</keyword>
<dbReference type="OrthoDB" id="972532at2759"/>
<dbReference type="Proteomes" id="UP000784294">
    <property type="component" value="Unassembled WGS sequence"/>
</dbReference>
<evidence type="ECO:0000256" key="2">
    <source>
        <dbReference type="ARBA" id="ARBA00022737"/>
    </source>
</evidence>
<dbReference type="AlphaFoldDB" id="A0A3S5CCT9"/>
<dbReference type="PANTHER" id="PTHR22838:SF0">
    <property type="entry name" value="WD REPEAT-CONTAINING PROTEIN 26"/>
    <property type="match status" value="1"/>
</dbReference>
<evidence type="ECO:0000256" key="1">
    <source>
        <dbReference type="ARBA" id="ARBA00022574"/>
    </source>
</evidence>
<dbReference type="GO" id="GO:0034657">
    <property type="term" value="C:GID complex"/>
    <property type="evidence" value="ECO:0007669"/>
    <property type="project" value="TreeGrafter"/>
</dbReference>
<dbReference type="SMART" id="SM00667">
    <property type="entry name" value="LisH"/>
    <property type="match status" value="1"/>
</dbReference>
<protein>
    <recommendedName>
        <fullName evidence="3">CTLH domain-containing protein</fullName>
    </recommendedName>
</protein>
<dbReference type="InterPro" id="IPR006594">
    <property type="entry name" value="LisH"/>
</dbReference>
<keyword evidence="1" id="KW-0853">WD repeat</keyword>
<dbReference type="InterPro" id="IPR051350">
    <property type="entry name" value="WD_repeat-ST_regulator"/>
</dbReference>
<evidence type="ECO:0000313" key="4">
    <source>
        <dbReference type="EMBL" id="VEL10456.1"/>
    </source>
</evidence>